<organism evidence="1 2">
    <name type="scientific">Cichorium intybus</name>
    <name type="common">Chicory</name>
    <dbReference type="NCBI Taxonomy" id="13427"/>
    <lineage>
        <taxon>Eukaryota</taxon>
        <taxon>Viridiplantae</taxon>
        <taxon>Streptophyta</taxon>
        <taxon>Embryophyta</taxon>
        <taxon>Tracheophyta</taxon>
        <taxon>Spermatophyta</taxon>
        <taxon>Magnoliopsida</taxon>
        <taxon>eudicotyledons</taxon>
        <taxon>Gunneridae</taxon>
        <taxon>Pentapetalae</taxon>
        <taxon>asterids</taxon>
        <taxon>campanulids</taxon>
        <taxon>Asterales</taxon>
        <taxon>Asteraceae</taxon>
        <taxon>Cichorioideae</taxon>
        <taxon>Cichorieae</taxon>
        <taxon>Cichoriinae</taxon>
        <taxon>Cichorium</taxon>
    </lineage>
</organism>
<evidence type="ECO:0000313" key="1">
    <source>
        <dbReference type="EMBL" id="KAI3750961.1"/>
    </source>
</evidence>
<sequence>MMNYAALLGSINKAPMLIPEHYDQWADHMEDHLSGIDEDLLRSLKEGPFNTNVQTRFTVKSREATTPPVETEVTIAANKKKVENDKRCMLELKSGVPPIAFNLIRGSKSAK</sequence>
<reference evidence="1 2" key="2">
    <citation type="journal article" date="2022" name="Mol. Ecol. Resour.">
        <title>The genomes of chicory, endive, great burdock and yacon provide insights into Asteraceae paleo-polyploidization history and plant inulin production.</title>
        <authorList>
            <person name="Fan W."/>
            <person name="Wang S."/>
            <person name="Wang H."/>
            <person name="Wang A."/>
            <person name="Jiang F."/>
            <person name="Liu H."/>
            <person name="Zhao H."/>
            <person name="Xu D."/>
            <person name="Zhang Y."/>
        </authorList>
    </citation>
    <scope>NUCLEOTIDE SEQUENCE [LARGE SCALE GENOMIC DNA]</scope>
    <source>
        <strain evidence="2">cv. Punajuju</strain>
        <tissue evidence="1">Leaves</tissue>
    </source>
</reference>
<comment type="caution">
    <text evidence="1">The sequence shown here is derived from an EMBL/GenBank/DDBJ whole genome shotgun (WGS) entry which is preliminary data.</text>
</comment>
<reference evidence="2" key="1">
    <citation type="journal article" date="2022" name="Mol. Ecol. Resour.">
        <title>The genomes of chicory, endive, great burdock and yacon provide insights into Asteraceae palaeo-polyploidization history and plant inulin production.</title>
        <authorList>
            <person name="Fan W."/>
            <person name="Wang S."/>
            <person name="Wang H."/>
            <person name="Wang A."/>
            <person name="Jiang F."/>
            <person name="Liu H."/>
            <person name="Zhao H."/>
            <person name="Xu D."/>
            <person name="Zhang Y."/>
        </authorList>
    </citation>
    <scope>NUCLEOTIDE SEQUENCE [LARGE SCALE GENOMIC DNA]</scope>
    <source>
        <strain evidence="2">cv. Punajuju</strain>
    </source>
</reference>
<keyword evidence="2" id="KW-1185">Reference proteome</keyword>
<protein>
    <submittedName>
        <fullName evidence="1">Uncharacterized protein</fullName>
    </submittedName>
</protein>
<accession>A0ACB9DWU4</accession>
<dbReference type="EMBL" id="CM042012">
    <property type="protein sequence ID" value="KAI3750961.1"/>
    <property type="molecule type" value="Genomic_DNA"/>
</dbReference>
<evidence type="ECO:0000313" key="2">
    <source>
        <dbReference type="Proteomes" id="UP001055811"/>
    </source>
</evidence>
<proteinExistence type="predicted"/>
<gene>
    <name evidence="1" type="ORF">L2E82_21911</name>
</gene>
<name>A0ACB9DWU4_CICIN</name>
<dbReference type="Proteomes" id="UP001055811">
    <property type="component" value="Linkage Group LG04"/>
</dbReference>